<evidence type="ECO:0000313" key="3">
    <source>
        <dbReference type="Proteomes" id="UP001314170"/>
    </source>
</evidence>
<keyword evidence="3" id="KW-1185">Reference proteome</keyword>
<accession>A0AAV1S1M7</accession>
<reference evidence="2 3" key="1">
    <citation type="submission" date="2024-01" db="EMBL/GenBank/DDBJ databases">
        <authorList>
            <person name="Waweru B."/>
        </authorList>
    </citation>
    <scope>NUCLEOTIDE SEQUENCE [LARGE SCALE GENOMIC DNA]</scope>
</reference>
<dbReference type="EMBL" id="CAWUPB010001160">
    <property type="protein sequence ID" value="CAK7342360.1"/>
    <property type="molecule type" value="Genomic_DNA"/>
</dbReference>
<dbReference type="PANTHER" id="PTHR34285">
    <property type="entry name" value="OS08G0510800 PROTEIN"/>
    <property type="match status" value="1"/>
</dbReference>
<dbReference type="AlphaFoldDB" id="A0AAV1S1M7"/>
<gene>
    <name evidence="2" type="ORF">DCAF_LOCUS16754</name>
</gene>
<sequence>MKASLKFREDQNPIFRGKVPLNILGLPFQSGIIAGESKELSLNLSTFFESGPSLKISYRPNDTWNPFSLVIKTGTGPFGSPVSSSMIMSAEFNLLNKGNNNINPSFMLHFKPQFGDFSIKKSQSSSHVIEATRSIQHGGVSSDDDGSIEVVDATPPNPNPKPTPAVVNGVFCGKRITVLSPMTASAVAGVFSGVEVAAKTRLPVRSKAVVSFRWGVRVPAEIKNRESTAGINFRKIPFLVMNKVGIEHVDGRDERSKKEGTTGKVGMDLGNADVAEACLGLKRQLEVLQSENGHLKKAVEELREEIGGGKLLTGDLNSGKYERSGIKSPSSGNYKIDRRTNEKKSMEGDVNEELKKALKGATGVGGA</sequence>
<dbReference type="PANTHER" id="PTHR34285:SF3">
    <property type="entry name" value="OS08G0510800 PROTEIN"/>
    <property type="match status" value="1"/>
</dbReference>
<protein>
    <submittedName>
        <fullName evidence="2">Uncharacterized protein</fullName>
    </submittedName>
</protein>
<comment type="caution">
    <text evidence="2">The sequence shown here is derived from an EMBL/GenBank/DDBJ whole genome shotgun (WGS) entry which is preliminary data.</text>
</comment>
<proteinExistence type="predicted"/>
<dbReference type="Proteomes" id="UP001314170">
    <property type="component" value="Unassembled WGS sequence"/>
</dbReference>
<organism evidence="2 3">
    <name type="scientific">Dovyalis caffra</name>
    <dbReference type="NCBI Taxonomy" id="77055"/>
    <lineage>
        <taxon>Eukaryota</taxon>
        <taxon>Viridiplantae</taxon>
        <taxon>Streptophyta</taxon>
        <taxon>Embryophyta</taxon>
        <taxon>Tracheophyta</taxon>
        <taxon>Spermatophyta</taxon>
        <taxon>Magnoliopsida</taxon>
        <taxon>eudicotyledons</taxon>
        <taxon>Gunneridae</taxon>
        <taxon>Pentapetalae</taxon>
        <taxon>rosids</taxon>
        <taxon>fabids</taxon>
        <taxon>Malpighiales</taxon>
        <taxon>Salicaceae</taxon>
        <taxon>Flacourtieae</taxon>
        <taxon>Dovyalis</taxon>
    </lineage>
</organism>
<name>A0AAV1S1M7_9ROSI</name>
<evidence type="ECO:0000256" key="1">
    <source>
        <dbReference type="SAM" id="MobiDB-lite"/>
    </source>
</evidence>
<feature type="compositionally biased region" description="Basic and acidic residues" evidence="1">
    <location>
        <begin position="335"/>
        <end position="350"/>
    </location>
</feature>
<feature type="region of interest" description="Disordered" evidence="1">
    <location>
        <begin position="318"/>
        <end position="350"/>
    </location>
</feature>
<evidence type="ECO:0000313" key="2">
    <source>
        <dbReference type="EMBL" id="CAK7342360.1"/>
    </source>
</evidence>
<dbReference type="CDD" id="cd14686">
    <property type="entry name" value="bZIP"/>
    <property type="match status" value="1"/>
</dbReference>
<feature type="region of interest" description="Disordered" evidence="1">
    <location>
        <begin position="133"/>
        <end position="163"/>
    </location>
</feature>